<evidence type="ECO:0000313" key="4">
    <source>
        <dbReference type="Proteomes" id="UP000274920"/>
    </source>
</evidence>
<dbReference type="Pfam" id="PF12844">
    <property type="entry name" value="HTH_19"/>
    <property type="match status" value="1"/>
</dbReference>
<keyword evidence="4" id="KW-1185">Reference proteome</keyword>
<dbReference type="Proteomes" id="UP000274920">
    <property type="component" value="Unassembled WGS sequence"/>
</dbReference>
<evidence type="ECO:0000313" key="3">
    <source>
        <dbReference type="EMBL" id="RRK32050.1"/>
    </source>
</evidence>
<feature type="domain" description="HTH cro/C1-type" evidence="2">
    <location>
        <begin position="7"/>
        <end position="61"/>
    </location>
</feature>
<dbReference type="InterPro" id="IPR001387">
    <property type="entry name" value="Cro/C1-type_HTH"/>
</dbReference>
<evidence type="ECO:0000259" key="2">
    <source>
        <dbReference type="PROSITE" id="PS50943"/>
    </source>
</evidence>
<organism evidence="3 4">
    <name type="scientific">Schaedlerella arabinosiphila</name>
    <dbReference type="NCBI Taxonomy" id="2044587"/>
    <lineage>
        <taxon>Bacteria</taxon>
        <taxon>Bacillati</taxon>
        <taxon>Bacillota</taxon>
        <taxon>Clostridia</taxon>
        <taxon>Lachnospirales</taxon>
        <taxon>Lachnospiraceae</taxon>
        <taxon>Schaedlerella</taxon>
    </lineage>
</organism>
<dbReference type="SUPFAM" id="SSF47413">
    <property type="entry name" value="lambda repressor-like DNA-binding domains"/>
    <property type="match status" value="1"/>
</dbReference>
<dbReference type="CDD" id="cd00093">
    <property type="entry name" value="HTH_XRE"/>
    <property type="match status" value="1"/>
</dbReference>
<reference evidence="3" key="1">
    <citation type="submission" date="2018-10" db="EMBL/GenBank/DDBJ databases">
        <title>Schaedlerella arabinophila gen. nov. sp. nov., isolated from the mouse intestinal tract and comparative analysis with the genome of the closely related altered Schaedler flora strain ASF502.</title>
        <authorList>
            <person name="Miyake S."/>
            <person name="Soh M."/>
            <person name="Seedorf H."/>
        </authorList>
    </citation>
    <scope>NUCLEOTIDE SEQUENCE [LARGE SCALE GENOMIC DNA]</scope>
    <source>
        <strain evidence="3">DSM 106076</strain>
    </source>
</reference>
<dbReference type="PROSITE" id="PS50943">
    <property type="entry name" value="HTH_CROC1"/>
    <property type="match status" value="1"/>
</dbReference>
<proteinExistence type="predicted"/>
<dbReference type="InterPro" id="IPR010982">
    <property type="entry name" value="Lambda_DNA-bd_dom_sf"/>
</dbReference>
<dbReference type="AlphaFoldDB" id="A0A3R8JNK7"/>
<dbReference type="GO" id="GO:0003677">
    <property type="term" value="F:DNA binding"/>
    <property type="evidence" value="ECO:0007669"/>
    <property type="project" value="InterPro"/>
</dbReference>
<name>A0A3R8JNK7_9FIRM</name>
<dbReference type="RefSeq" id="WP_125127594.1">
    <property type="nucleotide sequence ID" value="NZ_RHJS01000002.1"/>
</dbReference>
<sequence length="168" mass="19835">MDIGNKLRVLRHEVGYSQQKVADYLNISKSKYCRMEDNSSSPDARELEQIFLLYGISPNDFFGMEFPIRHKLIYPEGILDNFEMEIENLRELTEDWNINRERLNRLRKALEPVLEARNEALDFPELDLSHVPSGTTVKQVELDIRGERLIKQYFKLEEEYHKVLFGAN</sequence>
<accession>A0A3R8JNK7</accession>
<comment type="caution">
    <text evidence="3">The sequence shown here is derived from an EMBL/GenBank/DDBJ whole genome shotgun (WGS) entry which is preliminary data.</text>
</comment>
<evidence type="ECO:0000256" key="1">
    <source>
        <dbReference type="SAM" id="Coils"/>
    </source>
</evidence>
<feature type="coiled-coil region" evidence="1">
    <location>
        <begin position="79"/>
        <end position="106"/>
    </location>
</feature>
<gene>
    <name evidence="3" type="ORF">EBB54_12210</name>
</gene>
<protein>
    <submittedName>
        <fullName evidence="3">XRE family transcriptional regulator</fullName>
    </submittedName>
</protein>
<keyword evidence="1" id="KW-0175">Coiled coil</keyword>
<dbReference type="EMBL" id="RHJS01000002">
    <property type="protein sequence ID" value="RRK32050.1"/>
    <property type="molecule type" value="Genomic_DNA"/>
</dbReference>
<dbReference type="Gene3D" id="1.10.260.40">
    <property type="entry name" value="lambda repressor-like DNA-binding domains"/>
    <property type="match status" value="1"/>
</dbReference>
<dbReference type="SMART" id="SM00530">
    <property type="entry name" value="HTH_XRE"/>
    <property type="match status" value="1"/>
</dbReference>